<keyword evidence="11" id="KW-1185">Reference proteome</keyword>
<feature type="transmembrane region" description="Helical" evidence="8">
    <location>
        <begin position="152"/>
        <end position="174"/>
    </location>
</feature>
<feature type="transmembrane region" description="Helical" evidence="8">
    <location>
        <begin position="352"/>
        <end position="373"/>
    </location>
</feature>
<accession>A0A4V2V150</accession>
<evidence type="ECO:0000256" key="4">
    <source>
        <dbReference type="ARBA" id="ARBA00022519"/>
    </source>
</evidence>
<keyword evidence="4" id="KW-0997">Cell inner membrane</keyword>
<dbReference type="NCBIfam" id="NF037955">
    <property type="entry name" value="mfs"/>
    <property type="match status" value="1"/>
</dbReference>
<sequence>MPYWRLSGYYLFYFASLGALVPFWGLYLQGKGFDALAIGQLMAILSGTKILAPMIWGHIVDRSGHRMPMVRLGALLATLAFLTVFAADGFWSMAAAMLLFSFFWNTSLPQVESVTFNHLGQRPSRYALVRIWGSVGFILVVAALGWRLEQDGLAVIPIWVLLLCVGLWLSALMIPDSAPAPRAGPAPSLRRLLRRPEILAFFGACFLMQLSHGIYYAFYSIHLESAGYSSAAIGNLWALGVIAEVLVFLVMHRLLDRFGARRVLLWSLGLAALRWLMIGACVEILAVQIFAQMLHAATFGTFHAAAIHLVHHAFPGRTQGRGQALYNSLSFGAGGAAGSLIGGWLWTGSGALVTFGIGAAAAACGLLIVRLWVQDEARGES</sequence>
<dbReference type="InterPro" id="IPR026032">
    <property type="entry name" value="HcaT-like"/>
</dbReference>
<comment type="caution">
    <text evidence="10">The sequence shown here is derived from an EMBL/GenBank/DDBJ whole genome shotgun (WGS) entry which is preliminary data.</text>
</comment>
<name>A0A4V2V150_9GAMM</name>
<dbReference type="PROSITE" id="PS50850">
    <property type="entry name" value="MFS"/>
    <property type="match status" value="1"/>
</dbReference>
<dbReference type="InterPro" id="IPR020846">
    <property type="entry name" value="MFS_dom"/>
</dbReference>
<evidence type="ECO:0000256" key="6">
    <source>
        <dbReference type="ARBA" id="ARBA00022989"/>
    </source>
</evidence>
<keyword evidence="5 8" id="KW-0812">Transmembrane</keyword>
<reference evidence="10 11" key="1">
    <citation type="submission" date="2019-03" db="EMBL/GenBank/DDBJ databases">
        <title>Genomic Encyclopedia of Type Strains, Phase IV (KMG-IV): sequencing the most valuable type-strain genomes for metagenomic binning, comparative biology and taxonomic classification.</title>
        <authorList>
            <person name="Goeker M."/>
        </authorList>
    </citation>
    <scope>NUCLEOTIDE SEQUENCE [LARGE SCALE GENOMIC DNA]</scope>
    <source>
        <strain evidence="10 11">DSM 13587</strain>
    </source>
</reference>
<dbReference type="InterPro" id="IPR024989">
    <property type="entry name" value="MFS_assoc_dom"/>
</dbReference>
<feature type="transmembrane region" description="Helical" evidence="8">
    <location>
        <begin position="198"/>
        <end position="219"/>
    </location>
</feature>
<feature type="transmembrane region" description="Helical" evidence="8">
    <location>
        <begin position="231"/>
        <end position="251"/>
    </location>
</feature>
<feature type="domain" description="Major facilitator superfamily (MFS) profile" evidence="9">
    <location>
        <begin position="197"/>
        <end position="381"/>
    </location>
</feature>
<dbReference type="PANTHER" id="PTHR23522:SF10">
    <property type="entry name" value="3-PHENYLPROPIONIC ACID TRANSPORTER-RELATED"/>
    <property type="match status" value="1"/>
</dbReference>
<keyword evidence="3" id="KW-1003">Cell membrane</keyword>
<evidence type="ECO:0000256" key="2">
    <source>
        <dbReference type="ARBA" id="ARBA00022448"/>
    </source>
</evidence>
<dbReference type="PANTHER" id="PTHR23522">
    <property type="entry name" value="BLL5896 PROTEIN"/>
    <property type="match status" value="1"/>
</dbReference>
<dbReference type="Proteomes" id="UP000295717">
    <property type="component" value="Unassembled WGS sequence"/>
</dbReference>
<dbReference type="GO" id="GO:0005886">
    <property type="term" value="C:plasma membrane"/>
    <property type="evidence" value="ECO:0007669"/>
    <property type="project" value="UniProtKB-SubCell"/>
</dbReference>
<dbReference type="GO" id="GO:0030395">
    <property type="term" value="F:lactose binding"/>
    <property type="evidence" value="ECO:0007669"/>
    <property type="project" value="TreeGrafter"/>
</dbReference>
<feature type="transmembrane region" description="Helical" evidence="8">
    <location>
        <begin position="263"/>
        <end position="287"/>
    </location>
</feature>
<dbReference type="Gene3D" id="1.20.1250.20">
    <property type="entry name" value="MFS general substrate transporter like domains"/>
    <property type="match status" value="2"/>
</dbReference>
<dbReference type="SUPFAM" id="SSF103473">
    <property type="entry name" value="MFS general substrate transporter"/>
    <property type="match status" value="1"/>
</dbReference>
<dbReference type="AlphaFoldDB" id="A0A4V2V150"/>
<evidence type="ECO:0000256" key="3">
    <source>
        <dbReference type="ARBA" id="ARBA00022475"/>
    </source>
</evidence>
<evidence type="ECO:0000256" key="1">
    <source>
        <dbReference type="ARBA" id="ARBA00004429"/>
    </source>
</evidence>
<evidence type="ECO:0000256" key="7">
    <source>
        <dbReference type="ARBA" id="ARBA00023136"/>
    </source>
</evidence>
<comment type="subcellular location">
    <subcellularLocation>
        <location evidence="1">Cell inner membrane</location>
        <topology evidence="1">Multi-pass membrane protein</topology>
    </subcellularLocation>
</comment>
<evidence type="ECO:0000256" key="8">
    <source>
        <dbReference type="SAM" id="Phobius"/>
    </source>
</evidence>
<evidence type="ECO:0000259" key="9">
    <source>
        <dbReference type="PROSITE" id="PS50850"/>
    </source>
</evidence>
<feature type="transmembrane region" description="Helical" evidence="8">
    <location>
        <begin position="35"/>
        <end position="56"/>
    </location>
</feature>
<proteinExistence type="predicted"/>
<evidence type="ECO:0000313" key="11">
    <source>
        <dbReference type="Proteomes" id="UP000295717"/>
    </source>
</evidence>
<dbReference type="InterPro" id="IPR036259">
    <property type="entry name" value="MFS_trans_sf"/>
</dbReference>
<keyword evidence="6 8" id="KW-1133">Transmembrane helix</keyword>
<dbReference type="OrthoDB" id="9150135at2"/>
<dbReference type="Pfam" id="PF12832">
    <property type="entry name" value="MFS_1_like"/>
    <property type="match status" value="1"/>
</dbReference>
<keyword evidence="7 8" id="KW-0472">Membrane</keyword>
<organism evidence="10 11">
    <name type="scientific">Thiobaca trueperi</name>
    <dbReference type="NCBI Taxonomy" id="127458"/>
    <lineage>
        <taxon>Bacteria</taxon>
        <taxon>Pseudomonadati</taxon>
        <taxon>Pseudomonadota</taxon>
        <taxon>Gammaproteobacteria</taxon>
        <taxon>Chromatiales</taxon>
        <taxon>Chromatiaceae</taxon>
        <taxon>Thiobaca</taxon>
    </lineage>
</organism>
<dbReference type="EMBL" id="SMAO01000007">
    <property type="protein sequence ID" value="TCT19772.1"/>
    <property type="molecule type" value="Genomic_DNA"/>
</dbReference>
<evidence type="ECO:0000256" key="5">
    <source>
        <dbReference type="ARBA" id="ARBA00022692"/>
    </source>
</evidence>
<feature type="transmembrane region" description="Helical" evidence="8">
    <location>
        <begin position="6"/>
        <end position="28"/>
    </location>
</feature>
<keyword evidence="2" id="KW-0813">Transport</keyword>
<dbReference type="RefSeq" id="WP_132977816.1">
    <property type="nucleotide sequence ID" value="NZ_SMAO01000007.1"/>
</dbReference>
<feature type="transmembrane region" description="Helical" evidence="8">
    <location>
        <begin position="76"/>
        <end position="105"/>
    </location>
</feature>
<feature type="transmembrane region" description="Helical" evidence="8">
    <location>
        <begin position="126"/>
        <end position="146"/>
    </location>
</feature>
<dbReference type="CDD" id="cd17335">
    <property type="entry name" value="MFS_MFSD6"/>
    <property type="match status" value="1"/>
</dbReference>
<dbReference type="PIRSF" id="PIRSF004925">
    <property type="entry name" value="HcaT"/>
    <property type="match status" value="1"/>
</dbReference>
<gene>
    <name evidence="10" type="ORF">EDC35_107100</name>
</gene>
<feature type="transmembrane region" description="Helical" evidence="8">
    <location>
        <begin position="326"/>
        <end position="346"/>
    </location>
</feature>
<evidence type="ECO:0000313" key="10">
    <source>
        <dbReference type="EMBL" id="TCT19772.1"/>
    </source>
</evidence>
<protein>
    <submittedName>
        <fullName evidence="10">PPP family 3-phenylpropionic acid transporter</fullName>
    </submittedName>
</protein>
<dbReference type="GO" id="GO:0015528">
    <property type="term" value="F:lactose:proton symporter activity"/>
    <property type="evidence" value="ECO:0007669"/>
    <property type="project" value="TreeGrafter"/>
</dbReference>